<comment type="caution">
    <text evidence="8">The sequence shown here is derived from an EMBL/GenBank/DDBJ whole genome shotgun (WGS) entry which is preliminary data.</text>
</comment>
<reference evidence="8 9" key="1">
    <citation type="submission" date="2019-05" db="EMBL/GenBank/DDBJ databases">
        <title>Mikania micrantha, genome provides insights into the molecular mechanism of rapid growth.</title>
        <authorList>
            <person name="Liu B."/>
        </authorList>
    </citation>
    <scope>NUCLEOTIDE SEQUENCE [LARGE SCALE GENOMIC DNA]</scope>
    <source>
        <strain evidence="8">NLD-2019</strain>
        <tissue evidence="8">Leaf</tissue>
    </source>
</reference>
<evidence type="ECO:0000256" key="7">
    <source>
        <dbReference type="SAM" id="MobiDB-lite"/>
    </source>
</evidence>
<accession>A0A5N6NBD0</accession>
<feature type="region of interest" description="Disordered" evidence="7">
    <location>
        <begin position="65"/>
        <end position="90"/>
    </location>
</feature>
<evidence type="ECO:0000256" key="2">
    <source>
        <dbReference type="ARBA" id="ARBA00023015"/>
    </source>
</evidence>
<dbReference type="InterPro" id="IPR001289">
    <property type="entry name" value="NFYA"/>
</dbReference>
<comment type="subunit">
    <text evidence="6">Heterotrimer.</text>
</comment>
<dbReference type="AlphaFoldDB" id="A0A5N6NBD0"/>
<evidence type="ECO:0000256" key="4">
    <source>
        <dbReference type="ARBA" id="ARBA00023163"/>
    </source>
</evidence>
<comment type="function">
    <text evidence="6">Component of the sequence-specific heterotrimeric transcription factor (NF-Y) which specifically recognizes a 5'-CCAAT-3' box motif found in the promoters of its target genes.</text>
</comment>
<organism evidence="8 9">
    <name type="scientific">Mikania micrantha</name>
    <name type="common">bitter vine</name>
    <dbReference type="NCBI Taxonomy" id="192012"/>
    <lineage>
        <taxon>Eukaryota</taxon>
        <taxon>Viridiplantae</taxon>
        <taxon>Streptophyta</taxon>
        <taxon>Embryophyta</taxon>
        <taxon>Tracheophyta</taxon>
        <taxon>Spermatophyta</taxon>
        <taxon>Magnoliopsida</taxon>
        <taxon>eudicotyledons</taxon>
        <taxon>Gunneridae</taxon>
        <taxon>Pentapetalae</taxon>
        <taxon>asterids</taxon>
        <taxon>campanulids</taxon>
        <taxon>Asterales</taxon>
        <taxon>Asteraceae</taxon>
        <taxon>Asteroideae</taxon>
        <taxon>Heliantheae alliance</taxon>
        <taxon>Eupatorieae</taxon>
        <taxon>Mikania</taxon>
    </lineage>
</organism>
<protein>
    <recommendedName>
        <fullName evidence="6">Nuclear transcription factor Y subunit</fullName>
    </recommendedName>
</protein>
<comment type="subcellular location">
    <subcellularLocation>
        <location evidence="1 6">Nucleus</location>
    </subcellularLocation>
</comment>
<keyword evidence="2 6" id="KW-0805">Transcription regulation</keyword>
<dbReference type="Gene3D" id="6.10.250.2430">
    <property type="match status" value="1"/>
</dbReference>
<dbReference type="GO" id="GO:0005634">
    <property type="term" value="C:nucleus"/>
    <property type="evidence" value="ECO:0007669"/>
    <property type="project" value="UniProtKB-SubCell"/>
</dbReference>
<evidence type="ECO:0000256" key="5">
    <source>
        <dbReference type="ARBA" id="ARBA00023242"/>
    </source>
</evidence>
<keyword evidence="4 6" id="KW-0804">Transcription</keyword>
<dbReference type="GO" id="GO:0003700">
    <property type="term" value="F:DNA-binding transcription factor activity"/>
    <property type="evidence" value="ECO:0007669"/>
    <property type="project" value="UniProtKB-UniRule"/>
</dbReference>
<dbReference type="Pfam" id="PF02045">
    <property type="entry name" value="CBFB_NFYA"/>
    <property type="match status" value="1"/>
</dbReference>
<evidence type="ECO:0000256" key="1">
    <source>
        <dbReference type="ARBA" id="ARBA00004123"/>
    </source>
</evidence>
<keyword evidence="3 6" id="KW-0238">DNA-binding</keyword>
<evidence type="ECO:0000313" key="8">
    <source>
        <dbReference type="EMBL" id="KAD4585084.1"/>
    </source>
</evidence>
<dbReference type="PROSITE" id="PS51152">
    <property type="entry name" value="NFYA_HAP2_2"/>
    <property type="match status" value="1"/>
</dbReference>
<sequence>MNITSTRVPLPPDFTQGEAIYVNAKQYNAILRRRQYRSKLEAQNKLLKPRKPYLHESRHAHALKRARGPGVLHGQTLQPPPIATTSNSKNSSSLSATLVWVGPHIPVSLVGITTCFAKEPATDSVYGFVVSS</sequence>
<dbReference type="SMART" id="SM00521">
    <property type="entry name" value="CBF"/>
    <property type="match status" value="1"/>
</dbReference>
<dbReference type="PANTHER" id="PTHR12632">
    <property type="entry name" value="TRANSCRIPTION FACTOR NF-Y ALPHA-RELATED"/>
    <property type="match status" value="1"/>
</dbReference>
<dbReference type="GO" id="GO:0003677">
    <property type="term" value="F:DNA binding"/>
    <property type="evidence" value="ECO:0007669"/>
    <property type="project" value="UniProtKB-KW"/>
</dbReference>
<dbReference type="OrthoDB" id="1097733at2759"/>
<proteinExistence type="inferred from homology"/>
<dbReference type="PRINTS" id="PR00616">
    <property type="entry name" value="CCAATSUBUNTB"/>
</dbReference>
<name>A0A5N6NBD0_9ASTR</name>
<keyword evidence="9" id="KW-1185">Reference proteome</keyword>
<keyword evidence="5 6" id="KW-0539">Nucleus</keyword>
<evidence type="ECO:0000256" key="3">
    <source>
        <dbReference type="ARBA" id="ARBA00023125"/>
    </source>
</evidence>
<comment type="similarity">
    <text evidence="6">Belongs to the NFYA/HAP2 subunit family.</text>
</comment>
<dbReference type="EMBL" id="SZYD01000012">
    <property type="protein sequence ID" value="KAD4585084.1"/>
    <property type="molecule type" value="Genomic_DNA"/>
</dbReference>
<evidence type="ECO:0000256" key="6">
    <source>
        <dbReference type="RuleBase" id="RU367155"/>
    </source>
</evidence>
<evidence type="ECO:0000313" key="9">
    <source>
        <dbReference type="Proteomes" id="UP000326396"/>
    </source>
</evidence>
<dbReference type="Proteomes" id="UP000326396">
    <property type="component" value="Linkage Group LG2"/>
</dbReference>
<gene>
    <name evidence="8" type="ORF">E3N88_22685</name>
</gene>